<dbReference type="RefSeq" id="WP_055053863.1">
    <property type="nucleotide sequence ID" value="NZ_CYZA01000016.1"/>
</dbReference>
<organism evidence="1 2">
    <name type="scientific">Blautia obeum</name>
    <dbReference type="NCBI Taxonomy" id="40520"/>
    <lineage>
        <taxon>Bacteria</taxon>
        <taxon>Bacillati</taxon>
        <taxon>Bacillota</taxon>
        <taxon>Clostridia</taxon>
        <taxon>Lachnospirales</taxon>
        <taxon>Lachnospiraceae</taxon>
        <taxon>Blautia</taxon>
    </lineage>
</organism>
<evidence type="ECO:0000313" key="2">
    <source>
        <dbReference type="Proteomes" id="UP000095447"/>
    </source>
</evidence>
<dbReference type="Proteomes" id="UP000095447">
    <property type="component" value="Unassembled WGS sequence"/>
</dbReference>
<gene>
    <name evidence="1" type="ORF">ERS852395_02626</name>
</gene>
<name>A0A174DY71_9FIRM</name>
<proteinExistence type="predicted"/>
<dbReference type="AlphaFoldDB" id="A0A174DY71"/>
<reference evidence="1 2" key="1">
    <citation type="submission" date="2015-09" db="EMBL/GenBank/DDBJ databases">
        <authorList>
            <consortium name="Pathogen Informatics"/>
        </authorList>
    </citation>
    <scope>NUCLEOTIDE SEQUENCE [LARGE SCALE GENOMIC DNA]</scope>
    <source>
        <strain evidence="1 2">2789STDY5608838</strain>
    </source>
</reference>
<protein>
    <submittedName>
        <fullName evidence="1">Uncharacterized protein</fullName>
    </submittedName>
</protein>
<dbReference type="EMBL" id="CYZA01000016">
    <property type="protein sequence ID" value="CUO30453.1"/>
    <property type="molecule type" value="Genomic_DNA"/>
</dbReference>
<sequence>MITTTTNDILAGFKLTASIHTITIKTSATIEEIPQEFQAAVKCRSLQKGTQTQASILLNLNKISGDVYCYSRFKELFDMFLNSVGIDEYKITRVDMRFDLFDHGSYEKYAKLNRWLISMLAVKYNVYNTYKTLHLFSQKQLSVAIKNKYFECENYDKTAESRGTDPACDRFEERSKCWTHTDIRKEFEEHWFRRWDEALKMFYQTYQKYNIELERIYTQGKNAYPVQFRSLTDFLIQYQGCIFSNAQMINLLSRFEEVGPDKAVKRADNHKTRYGIEYYDYKTLISAVNEIKRATTEFFDK</sequence>
<accession>A0A174DY71</accession>
<evidence type="ECO:0000313" key="1">
    <source>
        <dbReference type="EMBL" id="CUO30453.1"/>
    </source>
</evidence>